<keyword evidence="2" id="KW-1185">Reference proteome</keyword>
<gene>
    <name evidence="1" type="ORF">ACFFRI_08135</name>
</gene>
<reference evidence="1 2" key="1">
    <citation type="submission" date="2024-09" db="EMBL/GenBank/DDBJ databases">
        <authorList>
            <person name="Sun Q."/>
            <person name="Mori K."/>
        </authorList>
    </citation>
    <scope>NUCLEOTIDE SEQUENCE [LARGE SCALE GENOMIC DNA]</scope>
    <source>
        <strain evidence="1 2">JCM 9626</strain>
    </source>
</reference>
<accession>A0ABV5KB08</accession>
<organism evidence="1 2">
    <name type="scientific">Nocardioides plantarum</name>
    <dbReference type="NCBI Taxonomy" id="29299"/>
    <lineage>
        <taxon>Bacteria</taxon>
        <taxon>Bacillati</taxon>
        <taxon>Actinomycetota</taxon>
        <taxon>Actinomycetes</taxon>
        <taxon>Propionibacteriales</taxon>
        <taxon>Nocardioidaceae</taxon>
        <taxon>Nocardioides</taxon>
    </lineage>
</organism>
<comment type="caution">
    <text evidence="1">The sequence shown here is derived from an EMBL/GenBank/DDBJ whole genome shotgun (WGS) entry which is preliminary data.</text>
</comment>
<dbReference type="Proteomes" id="UP001589750">
    <property type="component" value="Unassembled WGS sequence"/>
</dbReference>
<dbReference type="InterPro" id="IPR016181">
    <property type="entry name" value="Acyl_CoA_acyltransferase"/>
</dbReference>
<name>A0ABV5KB08_9ACTN</name>
<evidence type="ECO:0000313" key="1">
    <source>
        <dbReference type="EMBL" id="MFB9313010.1"/>
    </source>
</evidence>
<evidence type="ECO:0000313" key="2">
    <source>
        <dbReference type="Proteomes" id="UP001589750"/>
    </source>
</evidence>
<protein>
    <recommendedName>
        <fullName evidence="3">N-acetyltransferase domain-containing protein</fullName>
    </recommendedName>
</protein>
<dbReference type="RefSeq" id="WP_140011714.1">
    <property type="nucleotide sequence ID" value="NZ_JBHMDG010000010.1"/>
</dbReference>
<evidence type="ECO:0008006" key="3">
    <source>
        <dbReference type="Google" id="ProtNLM"/>
    </source>
</evidence>
<proteinExistence type="predicted"/>
<dbReference type="SUPFAM" id="SSF55729">
    <property type="entry name" value="Acyl-CoA N-acyltransferases (Nat)"/>
    <property type="match status" value="1"/>
</dbReference>
<sequence length="200" mass="21986">MSAESPASPTSAIEVTVEAELDDETAESYYALYRETFAELETRAVARQLLHRDEFLAEMVDPRVQKYVARRDGLAVGMSTLTNQLETVPWISPAYFAHHYPDHVARGAVYYVGFTLVHRDHRRSRAFPAMIERIGAVLAEADAVVGWDICAFNDDDRSFGVHASRVLGRTGNVLVAPVDRQTYYVGTFGGSDAASGTGAP</sequence>
<dbReference type="EMBL" id="JBHMDG010000010">
    <property type="protein sequence ID" value="MFB9313010.1"/>
    <property type="molecule type" value="Genomic_DNA"/>
</dbReference>